<evidence type="ECO:0000256" key="1">
    <source>
        <dbReference type="SAM" id="MobiDB-lite"/>
    </source>
</evidence>
<evidence type="ECO:0000313" key="4">
    <source>
        <dbReference type="Proteomes" id="UP000321750"/>
    </source>
</evidence>
<name>A0A512JNE8_9HYPH</name>
<evidence type="ECO:0000313" key="3">
    <source>
        <dbReference type="EMBL" id="GEP11481.1"/>
    </source>
</evidence>
<dbReference type="AlphaFoldDB" id="A0A512JNE8"/>
<dbReference type="Proteomes" id="UP000321750">
    <property type="component" value="Unassembled WGS sequence"/>
</dbReference>
<evidence type="ECO:0000256" key="2">
    <source>
        <dbReference type="SAM" id="Phobius"/>
    </source>
</evidence>
<accession>A0A512JNE8</accession>
<sequence>MPFGESSLTAWILLWVAALSSFATFVLAFRRDAQARRKALAEEEQLWSLTWADYLDDGPFRCLRLRLHDVERHKCRLKSVVLKKPGAGRLAPQTWIDKSASEPWHKRAQADRTALGRRVNIARDLDGSNARFSGQPYDDVYLYILMPRRPALSLSAQTSVRLVCRISEISRRSRRRKITLISPPTDWARPDAPRPEDVRLKA</sequence>
<dbReference type="EMBL" id="BJZV01000019">
    <property type="protein sequence ID" value="GEP11481.1"/>
    <property type="molecule type" value="Genomic_DNA"/>
</dbReference>
<keyword evidence="2" id="KW-1133">Transmembrane helix</keyword>
<keyword evidence="2" id="KW-0812">Transmembrane</keyword>
<feature type="region of interest" description="Disordered" evidence="1">
    <location>
        <begin position="183"/>
        <end position="202"/>
    </location>
</feature>
<reference evidence="3 4" key="1">
    <citation type="submission" date="2019-07" db="EMBL/GenBank/DDBJ databases">
        <title>Whole genome shotgun sequence of Methylobacterium gnaphalii NBRC 107716.</title>
        <authorList>
            <person name="Hosoyama A."/>
            <person name="Uohara A."/>
            <person name="Ohji S."/>
            <person name="Ichikawa N."/>
        </authorList>
    </citation>
    <scope>NUCLEOTIDE SEQUENCE [LARGE SCALE GENOMIC DNA]</scope>
    <source>
        <strain evidence="3 4">NBRC 107716</strain>
    </source>
</reference>
<feature type="transmembrane region" description="Helical" evidence="2">
    <location>
        <begin position="12"/>
        <end position="29"/>
    </location>
</feature>
<proteinExistence type="predicted"/>
<protein>
    <submittedName>
        <fullName evidence="3">Uncharacterized protein</fullName>
    </submittedName>
</protein>
<keyword evidence="4" id="KW-1185">Reference proteome</keyword>
<organism evidence="3 4">
    <name type="scientific">Methylobacterium gnaphalii</name>
    <dbReference type="NCBI Taxonomy" id="1010610"/>
    <lineage>
        <taxon>Bacteria</taxon>
        <taxon>Pseudomonadati</taxon>
        <taxon>Pseudomonadota</taxon>
        <taxon>Alphaproteobacteria</taxon>
        <taxon>Hyphomicrobiales</taxon>
        <taxon>Methylobacteriaceae</taxon>
        <taxon>Methylobacterium</taxon>
    </lineage>
</organism>
<feature type="compositionally biased region" description="Basic and acidic residues" evidence="1">
    <location>
        <begin position="188"/>
        <end position="202"/>
    </location>
</feature>
<keyword evidence="2" id="KW-0472">Membrane</keyword>
<gene>
    <name evidence="3" type="ORF">MGN01_33260</name>
</gene>
<comment type="caution">
    <text evidence="3">The sequence shown here is derived from an EMBL/GenBank/DDBJ whole genome shotgun (WGS) entry which is preliminary data.</text>
</comment>